<dbReference type="AlphaFoldDB" id="A0A2P2JA66"/>
<accession>A0A2P2JA66</accession>
<sequence length="82" mass="9612">MNKNKGYRYAKYRQSHTRQNKDGFYTKISYPFESWEDIRLCSKSFMRRPPVWSLPIMPDSRKLLSSTLGTLALAPDSGYLSE</sequence>
<proteinExistence type="predicted"/>
<organism evidence="1">
    <name type="scientific">Rhizophora mucronata</name>
    <name type="common">Asiatic mangrove</name>
    <dbReference type="NCBI Taxonomy" id="61149"/>
    <lineage>
        <taxon>Eukaryota</taxon>
        <taxon>Viridiplantae</taxon>
        <taxon>Streptophyta</taxon>
        <taxon>Embryophyta</taxon>
        <taxon>Tracheophyta</taxon>
        <taxon>Spermatophyta</taxon>
        <taxon>Magnoliopsida</taxon>
        <taxon>eudicotyledons</taxon>
        <taxon>Gunneridae</taxon>
        <taxon>Pentapetalae</taxon>
        <taxon>rosids</taxon>
        <taxon>fabids</taxon>
        <taxon>Malpighiales</taxon>
        <taxon>Rhizophoraceae</taxon>
        <taxon>Rhizophora</taxon>
    </lineage>
</organism>
<reference evidence="1" key="1">
    <citation type="submission" date="2018-02" db="EMBL/GenBank/DDBJ databases">
        <title>Rhizophora mucronata_Transcriptome.</title>
        <authorList>
            <person name="Meera S.P."/>
            <person name="Sreeshan A."/>
            <person name="Augustine A."/>
        </authorList>
    </citation>
    <scope>NUCLEOTIDE SEQUENCE</scope>
    <source>
        <tissue evidence="1">Leaf</tissue>
    </source>
</reference>
<name>A0A2P2JA66_RHIMU</name>
<dbReference type="EMBL" id="GGEC01009804">
    <property type="protein sequence ID" value="MBW90287.1"/>
    <property type="molecule type" value="Transcribed_RNA"/>
</dbReference>
<protein>
    <submittedName>
        <fullName evidence="1">Uncharacterized protein</fullName>
    </submittedName>
</protein>
<evidence type="ECO:0000313" key="1">
    <source>
        <dbReference type="EMBL" id="MBW90287.1"/>
    </source>
</evidence>
<dbReference type="EMBL" id="GGEC01009803">
    <property type="protein sequence ID" value="MBW90286.1"/>
    <property type="molecule type" value="Transcribed_RNA"/>
</dbReference>